<evidence type="ECO:0000313" key="1">
    <source>
        <dbReference type="EMBL" id="OGF12129.1"/>
    </source>
</evidence>
<evidence type="ECO:0000313" key="2">
    <source>
        <dbReference type="Proteomes" id="UP000177230"/>
    </source>
</evidence>
<dbReference type="Gene3D" id="3.40.50.880">
    <property type="match status" value="1"/>
</dbReference>
<dbReference type="CDD" id="cd01745">
    <property type="entry name" value="GATase1_2"/>
    <property type="match status" value="1"/>
</dbReference>
<comment type="caution">
    <text evidence="1">The sequence shown here is derived from an EMBL/GenBank/DDBJ whole genome shotgun (WGS) entry which is preliminary data.</text>
</comment>
<accession>A0A1F5RCD4</accession>
<dbReference type="InterPro" id="IPR011697">
    <property type="entry name" value="Peptidase_C26"/>
</dbReference>
<dbReference type="InterPro" id="IPR044668">
    <property type="entry name" value="PuuD-like"/>
</dbReference>
<organism evidence="1 2">
    <name type="scientific">Candidatus Edwardsbacteria bacterium GWF2_54_11</name>
    <dbReference type="NCBI Taxonomy" id="1817851"/>
    <lineage>
        <taxon>Bacteria</taxon>
        <taxon>Candidatus Edwardsiibacteriota</taxon>
    </lineage>
</organism>
<dbReference type="EMBL" id="MFFM01000034">
    <property type="protein sequence ID" value="OGF12129.1"/>
    <property type="molecule type" value="Genomic_DNA"/>
</dbReference>
<dbReference type="Proteomes" id="UP000177230">
    <property type="component" value="Unassembled WGS sequence"/>
</dbReference>
<dbReference type="GO" id="GO:0006598">
    <property type="term" value="P:polyamine catabolic process"/>
    <property type="evidence" value="ECO:0007669"/>
    <property type="project" value="TreeGrafter"/>
</dbReference>
<dbReference type="SUPFAM" id="SSF52317">
    <property type="entry name" value="Class I glutamine amidotransferase-like"/>
    <property type="match status" value="1"/>
</dbReference>
<dbReference type="PANTHER" id="PTHR43235:SF1">
    <property type="entry name" value="GLUTAMINE AMIDOTRANSFERASE PB2B2.05-RELATED"/>
    <property type="match status" value="1"/>
</dbReference>
<dbReference type="PANTHER" id="PTHR43235">
    <property type="entry name" value="GLUTAMINE AMIDOTRANSFERASE PB2B2.05-RELATED"/>
    <property type="match status" value="1"/>
</dbReference>
<dbReference type="InterPro" id="IPR029062">
    <property type="entry name" value="Class_I_gatase-like"/>
</dbReference>
<reference evidence="1 2" key="1">
    <citation type="journal article" date="2016" name="Nat. Commun.">
        <title>Thousands of microbial genomes shed light on interconnected biogeochemical processes in an aquifer system.</title>
        <authorList>
            <person name="Anantharaman K."/>
            <person name="Brown C.T."/>
            <person name="Hug L.A."/>
            <person name="Sharon I."/>
            <person name="Castelle C.J."/>
            <person name="Probst A.J."/>
            <person name="Thomas B.C."/>
            <person name="Singh A."/>
            <person name="Wilkins M.J."/>
            <person name="Karaoz U."/>
            <person name="Brodie E.L."/>
            <person name="Williams K.H."/>
            <person name="Hubbard S.S."/>
            <person name="Banfield J.F."/>
        </authorList>
    </citation>
    <scope>NUCLEOTIDE SEQUENCE [LARGE SCALE GENOMIC DNA]</scope>
</reference>
<dbReference type="AlphaFoldDB" id="A0A1F5RCD4"/>
<proteinExistence type="predicted"/>
<dbReference type="GO" id="GO:0033969">
    <property type="term" value="F:gamma-glutamyl-gamma-aminobutyrate hydrolase activity"/>
    <property type="evidence" value="ECO:0007669"/>
    <property type="project" value="TreeGrafter"/>
</dbReference>
<name>A0A1F5RCD4_9BACT</name>
<dbReference type="PROSITE" id="PS51273">
    <property type="entry name" value="GATASE_TYPE_1"/>
    <property type="match status" value="1"/>
</dbReference>
<dbReference type="GO" id="GO:0005829">
    <property type="term" value="C:cytosol"/>
    <property type="evidence" value="ECO:0007669"/>
    <property type="project" value="TreeGrafter"/>
</dbReference>
<dbReference type="FunFam" id="3.40.50.880:FF:000030">
    <property type="entry name" value="Gamma-glutamyl-gamma-aminobutyrate hydrolase PuuD"/>
    <property type="match status" value="1"/>
</dbReference>
<dbReference type="Pfam" id="PF07722">
    <property type="entry name" value="Peptidase_C26"/>
    <property type="match status" value="1"/>
</dbReference>
<protein>
    <submittedName>
        <fullName evidence="1">Uncharacterized protein</fullName>
    </submittedName>
</protein>
<sequence>MKDPIIGLTALRSPDQTSHHHILTGPYVRAVTGAGGYPIVVPAIIDRCDQALDMMDGLLLIGGGDIEAKHLGAENHPKAKFFNPLRDDFELALIRRAAHRKMPMLGICRGMQIMNVALGGGLYQDIADEQGSSFDHYREDLPNQAVHSVSIAPDSCLASILGSTSVSVNSVHHQAVRDPAPGLKAAAWAPDGVIEGFESSGNGGFMLGVQWHPERIAETMPEHRRLFERFVKAAEGYREKNG</sequence>
<gene>
    <name evidence="1" type="ORF">A2024_03850</name>
</gene>